<sequence length="81" mass="9361">MMISNMTFKEKNELLTTLWDDPSVTLHGVKDGVTSSIDRDQAVDDYDVAQYDSYQFLLPYETDDDLLLFSAEDLEAFARTW</sequence>
<dbReference type="EMBL" id="BK032656">
    <property type="protein sequence ID" value="DAF53536.1"/>
    <property type="molecule type" value="Genomic_DNA"/>
</dbReference>
<protein>
    <submittedName>
        <fullName evidence="1">Uncharacterized protein</fullName>
    </submittedName>
</protein>
<name>A0A8S5SRG3_9CAUD</name>
<accession>A0A8S5SRG3</accession>
<reference evidence="1" key="1">
    <citation type="journal article" date="2021" name="Proc. Natl. Acad. Sci. U.S.A.">
        <title>A Catalog of Tens of Thousands of Viruses from Human Metagenomes Reveals Hidden Associations with Chronic Diseases.</title>
        <authorList>
            <person name="Tisza M.J."/>
            <person name="Buck C.B."/>
        </authorList>
    </citation>
    <scope>NUCLEOTIDE SEQUENCE</scope>
    <source>
        <strain evidence="1">CtCi71</strain>
    </source>
</reference>
<organism evidence="1">
    <name type="scientific">Podoviridae sp. ctCi71</name>
    <dbReference type="NCBI Taxonomy" id="2827725"/>
    <lineage>
        <taxon>Viruses</taxon>
        <taxon>Duplodnaviria</taxon>
        <taxon>Heunggongvirae</taxon>
        <taxon>Uroviricota</taxon>
        <taxon>Caudoviricetes</taxon>
    </lineage>
</organism>
<evidence type="ECO:0000313" key="1">
    <source>
        <dbReference type="EMBL" id="DAF53536.1"/>
    </source>
</evidence>
<proteinExistence type="predicted"/>